<dbReference type="EMBL" id="GL876973">
    <property type="protein sequence ID" value="KLU89616.1"/>
    <property type="molecule type" value="Genomic_DNA"/>
</dbReference>
<organism evidence="3 4">
    <name type="scientific">Magnaporthiopsis poae (strain ATCC 64411 / 73-15)</name>
    <name type="common">Kentucky bluegrass fungus</name>
    <name type="synonym">Magnaporthe poae</name>
    <dbReference type="NCBI Taxonomy" id="644358"/>
    <lineage>
        <taxon>Eukaryota</taxon>
        <taxon>Fungi</taxon>
        <taxon>Dikarya</taxon>
        <taxon>Ascomycota</taxon>
        <taxon>Pezizomycotina</taxon>
        <taxon>Sordariomycetes</taxon>
        <taxon>Sordariomycetidae</taxon>
        <taxon>Magnaporthales</taxon>
        <taxon>Magnaporthaceae</taxon>
        <taxon>Magnaporthiopsis</taxon>
    </lineage>
</organism>
<proteinExistence type="predicted"/>
<dbReference type="InterPro" id="IPR036020">
    <property type="entry name" value="WW_dom_sf"/>
</dbReference>
<reference evidence="2" key="2">
    <citation type="submission" date="2010-05" db="EMBL/GenBank/DDBJ databases">
        <title>The Genome Sequence of Magnaporthe poae strain ATCC 64411.</title>
        <authorList>
            <consortium name="The Broad Institute Genome Sequencing Platform"/>
            <consortium name="Broad Institute Genome Sequencing Center for Infectious Disease"/>
            <person name="Ma L.-J."/>
            <person name="Dead R."/>
            <person name="Young S."/>
            <person name="Zeng Q."/>
            <person name="Koehrsen M."/>
            <person name="Alvarado L."/>
            <person name="Berlin A."/>
            <person name="Chapman S.B."/>
            <person name="Chen Z."/>
            <person name="Freedman E."/>
            <person name="Gellesch M."/>
            <person name="Goldberg J."/>
            <person name="Griggs A."/>
            <person name="Gujja S."/>
            <person name="Heilman E.R."/>
            <person name="Heiman D."/>
            <person name="Hepburn T."/>
            <person name="Howarth C."/>
            <person name="Jen D."/>
            <person name="Larson L."/>
            <person name="Mehta T."/>
            <person name="Neiman D."/>
            <person name="Pearson M."/>
            <person name="Roberts A."/>
            <person name="Saif S."/>
            <person name="Shea T."/>
            <person name="Shenoy N."/>
            <person name="Sisk P."/>
            <person name="Stolte C."/>
            <person name="Sykes S."/>
            <person name="Walk T."/>
            <person name="White J."/>
            <person name="Yandava C."/>
            <person name="Haas B."/>
            <person name="Nusbaum C."/>
            <person name="Birren B."/>
        </authorList>
    </citation>
    <scope>NUCLEOTIDE SEQUENCE</scope>
    <source>
        <strain evidence="2">ATCC 64411</strain>
    </source>
</reference>
<dbReference type="SUPFAM" id="SSF51045">
    <property type="entry name" value="WW domain"/>
    <property type="match status" value="2"/>
</dbReference>
<reference evidence="2" key="3">
    <citation type="submission" date="2011-03" db="EMBL/GenBank/DDBJ databases">
        <title>Annotation of Magnaporthe poae ATCC 64411.</title>
        <authorList>
            <person name="Ma L.-J."/>
            <person name="Dead R."/>
            <person name="Young S.K."/>
            <person name="Zeng Q."/>
            <person name="Gargeya S."/>
            <person name="Fitzgerald M."/>
            <person name="Haas B."/>
            <person name="Abouelleil A."/>
            <person name="Alvarado L."/>
            <person name="Arachchi H.M."/>
            <person name="Berlin A."/>
            <person name="Brown A."/>
            <person name="Chapman S.B."/>
            <person name="Chen Z."/>
            <person name="Dunbar C."/>
            <person name="Freedman E."/>
            <person name="Gearin G."/>
            <person name="Gellesch M."/>
            <person name="Goldberg J."/>
            <person name="Griggs A."/>
            <person name="Gujja S."/>
            <person name="Heiman D."/>
            <person name="Howarth C."/>
            <person name="Larson L."/>
            <person name="Lui A."/>
            <person name="MacDonald P.J.P."/>
            <person name="Mehta T."/>
            <person name="Montmayeur A."/>
            <person name="Murphy C."/>
            <person name="Neiman D."/>
            <person name="Pearson M."/>
            <person name="Priest M."/>
            <person name="Roberts A."/>
            <person name="Saif S."/>
            <person name="Shea T."/>
            <person name="Shenoy N."/>
            <person name="Sisk P."/>
            <person name="Stolte C."/>
            <person name="Sykes S."/>
            <person name="Yandava C."/>
            <person name="Wortman J."/>
            <person name="Nusbaum C."/>
            <person name="Birren B."/>
        </authorList>
    </citation>
    <scope>NUCLEOTIDE SEQUENCE</scope>
    <source>
        <strain evidence="2">ATCC 64411</strain>
    </source>
</reference>
<reference evidence="4" key="1">
    <citation type="submission" date="2010-05" db="EMBL/GenBank/DDBJ databases">
        <title>The genome sequence of Magnaporthe poae strain ATCC 64411.</title>
        <authorList>
            <person name="Ma L.-J."/>
            <person name="Dead R."/>
            <person name="Young S."/>
            <person name="Zeng Q."/>
            <person name="Koehrsen M."/>
            <person name="Alvarado L."/>
            <person name="Berlin A."/>
            <person name="Chapman S.B."/>
            <person name="Chen Z."/>
            <person name="Freedman E."/>
            <person name="Gellesch M."/>
            <person name="Goldberg J."/>
            <person name="Griggs A."/>
            <person name="Gujja S."/>
            <person name="Heilman E.R."/>
            <person name="Heiman D."/>
            <person name="Hepburn T."/>
            <person name="Howarth C."/>
            <person name="Jen D."/>
            <person name="Larson L."/>
            <person name="Mehta T."/>
            <person name="Neiman D."/>
            <person name="Pearson M."/>
            <person name="Roberts A."/>
            <person name="Saif S."/>
            <person name="Shea T."/>
            <person name="Shenoy N."/>
            <person name="Sisk P."/>
            <person name="Stolte C."/>
            <person name="Sykes S."/>
            <person name="Walk T."/>
            <person name="White J."/>
            <person name="Yandava C."/>
            <person name="Haas B."/>
            <person name="Nusbaum C."/>
            <person name="Birren B."/>
        </authorList>
    </citation>
    <scope>NUCLEOTIDE SEQUENCE [LARGE SCALE GENOMIC DNA]</scope>
    <source>
        <strain evidence="4">ATCC 64411 / 73-15</strain>
    </source>
</reference>
<evidence type="ECO:0000259" key="1">
    <source>
        <dbReference type="PROSITE" id="PS50020"/>
    </source>
</evidence>
<reference evidence="3" key="4">
    <citation type="journal article" date="2015" name="G3 (Bethesda)">
        <title>Genome sequences of three phytopathogenic species of the Magnaporthaceae family of fungi.</title>
        <authorList>
            <person name="Okagaki L.H."/>
            <person name="Nunes C.C."/>
            <person name="Sailsbery J."/>
            <person name="Clay B."/>
            <person name="Brown D."/>
            <person name="John T."/>
            <person name="Oh Y."/>
            <person name="Young N."/>
            <person name="Fitzgerald M."/>
            <person name="Haas B.J."/>
            <person name="Zeng Q."/>
            <person name="Young S."/>
            <person name="Adiconis X."/>
            <person name="Fan L."/>
            <person name="Levin J.Z."/>
            <person name="Mitchell T.K."/>
            <person name="Okubara P.A."/>
            <person name="Farman M.L."/>
            <person name="Kohn L.M."/>
            <person name="Birren B."/>
            <person name="Ma L.-J."/>
            <person name="Dean R.A."/>
        </authorList>
    </citation>
    <scope>NUCLEOTIDE SEQUENCE</scope>
    <source>
        <strain evidence="3">ATCC 64411 / 73-15</strain>
    </source>
</reference>
<dbReference type="Proteomes" id="UP000011715">
    <property type="component" value="Unassembled WGS sequence"/>
</dbReference>
<protein>
    <recommendedName>
        <fullName evidence="1">WW domain-containing protein</fullName>
    </recommendedName>
</protein>
<gene>
    <name evidence="2" type="ORF">MAPG_08587</name>
</gene>
<dbReference type="PROSITE" id="PS50020">
    <property type="entry name" value="WW_DOMAIN_2"/>
    <property type="match status" value="1"/>
</dbReference>
<evidence type="ECO:0000313" key="4">
    <source>
        <dbReference type="Proteomes" id="UP000011715"/>
    </source>
</evidence>
<dbReference type="VEuPathDB" id="FungiDB:MAPG_08587"/>
<feature type="domain" description="WW" evidence="1">
    <location>
        <begin position="90"/>
        <end position="118"/>
    </location>
</feature>
<dbReference type="InterPro" id="IPR001202">
    <property type="entry name" value="WW_dom"/>
</dbReference>
<dbReference type="OrthoDB" id="5244269at2759"/>
<sequence length="124" mass="14299">MDNPTTMENPNKPSPEQLEKIRLSTRNLAVPDRYTEHFTEKGVAYYCQHITRTVSYLHPAKFRALQAAGVLDPSASDLPAFALQLDADDYPLPEHWERRRDGQDRVYYLDRESKTTSYISLSPI</sequence>
<accession>A0A0C4E7R7</accession>
<dbReference type="CDD" id="cd00201">
    <property type="entry name" value="WW"/>
    <property type="match status" value="1"/>
</dbReference>
<dbReference type="SMART" id="SM00456">
    <property type="entry name" value="WW"/>
    <property type="match status" value="2"/>
</dbReference>
<dbReference type="EnsemblFungi" id="MAPG_08587T0">
    <property type="protein sequence ID" value="MAPG_08587T0"/>
    <property type="gene ID" value="MAPG_08587"/>
</dbReference>
<dbReference type="Gene3D" id="2.20.70.10">
    <property type="match status" value="1"/>
</dbReference>
<dbReference type="AlphaFoldDB" id="A0A0C4E7R7"/>
<name>A0A0C4E7R7_MAGP6</name>
<dbReference type="EMBL" id="ADBL01002075">
    <property type="status" value="NOT_ANNOTATED_CDS"/>
    <property type="molecule type" value="Genomic_DNA"/>
</dbReference>
<dbReference type="STRING" id="644358.A0A0C4E7R7"/>
<evidence type="ECO:0000313" key="3">
    <source>
        <dbReference type="EnsemblFungi" id="MAPG_08587T0"/>
    </source>
</evidence>
<evidence type="ECO:0000313" key="2">
    <source>
        <dbReference type="EMBL" id="KLU89616.1"/>
    </source>
</evidence>
<keyword evidence="4" id="KW-1185">Reference proteome</keyword>
<reference evidence="3" key="5">
    <citation type="submission" date="2015-06" db="UniProtKB">
        <authorList>
            <consortium name="EnsemblFungi"/>
        </authorList>
    </citation>
    <scope>IDENTIFICATION</scope>
    <source>
        <strain evidence="3">ATCC 64411</strain>
    </source>
</reference>